<feature type="domain" description="DUF3817" evidence="7">
    <location>
        <begin position="7"/>
        <end position="91"/>
    </location>
</feature>
<feature type="transmembrane region" description="Helical" evidence="6">
    <location>
        <begin position="41"/>
        <end position="64"/>
    </location>
</feature>
<accession>A0A3D9H739</accession>
<dbReference type="AlphaFoldDB" id="A0A3D9H739"/>
<feature type="transmembrane region" description="Helical" evidence="6">
    <location>
        <begin position="70"/>
        <end position="87"/>
    </location>
</feature>
<comment type="subcellular location">
    <subcellularLocation>
        <location evidence="1">Cell membrane</location>
        <topology evidence="1">Multi-pass membrane protein</topology>
    </subcellularLocation>
</comment>
<gene>
    <name evidence="8" type="ORF">DFQ10_102172</name>
</gene>
<evidence type="ECO:0000259" key="7">
    <source>
        <dbReference type="Pfam" id="PF12823"/>
    </source>
</evidence>
<evidence type="ECO:0000313" key="8">
    <source>
        <dbReference type="EMBL" id="RED45304.1"/>
    </source>
</evidence>
<protein>
    <submittedName>
        <fullName evidence="8">Integral membrane protein</fullName>
    </submittedName>
</protein>
<dbReference type="InterPro" id="IPR023845">
    <property type="entry name" value="DUF3817_TM"/>
</dbReference>
<keyword evidence="2" id="KW-1003">Cell membrane</keyword>
<evidence type="ECO:0000256" key="4">
    <source>
        <dbReference type="ARBA" id="ARBA00022989"/>
    </source>
</evidence>
<dbReference type="Proteomes" id="UP000256980">
    <property type="component" value="Unassembled WGS sequence"/>
</dbReference>
<organism evidence="8 9">
    <name type="scientific">Winogradskyella eximia</name>
    <dbReference type="NCBI Taxonomy" id="262006"/>
    <lineage>
        <taxon>Bacteria</taxon>
        <taxon>Pseudomonadati</taxon>
        <taxon>Bacteroidota</taxon>
        <taxon>Flavobacteriia</taxon>
        <taxon>Flavobacteriales</taxon>
        <taxon>Flavobacteriaceae</taxon>
        <taxon>Winogradskyella</taxon>
    </lineage>
</organism>
<evidence type="ECO:0000256" key="1">
    <source>
        <dbReference type="ARBA" id="ARBA00004651"/>
    </source>
</evidence>
<evidence type="ECO:0000256" key="3">
    <source>
        <dbReference type="ARBA" id="ARBA00022692"/>
    </source>
</evidence>
<sequence>MSKLVPVFRIIALLEGVSYILLLFIATPIKYFYEDPQYVKLLGMPHGILFMAYVVIAVLISAYMKWSTRTLWIVLIASILPFGTFYIDKKYLNKTSRA</sequence>
<comment type="caution">
    <text evidence="8">The sequence shown here is derived from an EMBL/GenBank/DDBJ whole genome shotgun (WGS) entry which is preliminary data.</text>
</comment>
<evidence type="ECO:0000313" key="9">
    <source>
        <dbReference type="Proteomes" id="UP000256980"/>
    </source>
</evidence>
<keyword evidence="4 6" id="KW-1133">Transmembrane helix</keyword>
<keyword evidence="5 6" id="KW-0472">Membrane</keyword>
<keyword evidence="3 6" id="KW-0812">Transmembrane</keyword>
<evidence type="ECO:0000256" key="6">
    <source>
        <dbReference type="SAM" id="Phobius"/>
    </source>
</evidence>
<dbReference type="NCBIfam" id="TIGR03954">
    <property type="entry name" value="integ_memb_HG"/>
    <property type="match status" value="1"/>
</dbReference>
<dbReference type="GO" id="GO:0005886">
    <property type="term" value="C:plasma membrane"/>
    <property type="evidence" value="ECO:0007669"/>
    <property type="project" value="UniProtKB-SubCell"/>
</dbReference>
<proteinExistence type="predicted"/>
<evidence type="ECO:0000256" key="5">
    <source>
        <dbReference type="ARBA" id="ARBA00023136"/>
    </source>
</evidence>
<reference evidence="8 9" key="1">
    <citation type="submission" date="2018-07" db="EMBL/GenBank/DDBJ databases">
        <title>Genomic Encyclopedia of Type Strains, Phase III (KMG-III): the genomes of soil and plant-associated and newly described type strains.</title>
        <authorList>
            <person name="Whitman W."/>
        </authorList>
    </citation>
    <scope>NUCLEOTIDE SEQUENCE [LARGE SCALE GENOMIC DNA]</scope>
    <source>
        <strain evidence="8 9">CECT 7946</strain>
    </source>
</reference>
<evidence type="ECO:0000256" key="2">
    <source>
        <dbReference type="ARBA" id="ARBA00022475"/>
    </source>
</evidence>
<feature type="transmembrane region" description="Helical" evidence="6">
    <location>
        <begin position="6"/>
        <end position="29"/>
    </location>
</feature>
<dbReference type="PANTHER" id="PTHR40077">
    <property type="entry name" value="MEMBRANE PROTEIN-RELATED"/>
    <property type="match status" value="1"/>
</dbReference>
<dbReference type="Pfam" id="PF12823">
    <property type="entry name" value="DUF3817"/>
    <property type="match status" value="1"/>
</dbReference>
<dbReference type="PANTHER" id="PTHR40077:SF1">
    <property type="entry name" value="MEMBRANE PROTEIN"/>
    <property type="match status" value="1"/>
</dbReference>
<dbReference type="RefSeq" id="WP_115816614.1">
    <property type="nucleotide sequence ID" value="NZ_CANKZP010000002.1"/>
</dbReference>
<dbReference type="OrthoDB" id="1121311at2"/>
<name>A0A3D9H739_9FLAO</name>
<dbReference type="EMBL" id="QRDV01000002">
    <property type="protein sequence ID" value="RED45304.1"/>
    <property type="molecule type" value="Genomic_DNA"/>
</dbReference>
<keyword evidence="9" id="KW-1185">Reference proteome</keyword>